<protein>
    <submittedName>
        <fullName evidence="9">D,D-dipeptide transport ATP-binding protein DdpD</fullName>
        <ecNumber evidence="9">3.6.3.-</ecNumber>
    </submittedName>
</protein>
<evidence type="ECO:0000313" key="10">
    <source>
        <dbReference type="Proteomes" id="UP000255163"/>
    </source>
</evidence>
<dbReference type="PROSITE" id="PS00211">
    <property type="entry name" value="ABC_TRANSPORTER_1"/>
    <property type="match status" value="1"/>
</dbReference>
<comment type="subcellular location">
    <subcellularLocation>
        <location evidence="1">Cell inner membrane</location>
        <topology evidence="1">Peripheral membrane protein</topology>
    </subcellularLocation>
</comment>
<dbReference type="GO" id="GO:0005524">
    <property type="term" value="F:ATP binding"/>
    <property type="evidence" value="ECO:0007669"/>
    <property type="project" value="UniProtKB-KW"/>
</dbReference>
<dbReference type="InterPro" id="IPR050388">
    <property type="entry name" value="ABC_Ni/Peptide_Import"/>
</dbReference>
<evidence type="ECO:0000313" key="9">
    <source>
        <dbReference type="EMBL" id="STD20616.1"/>
    </source>
</evidence>
<dbReference type="EC" id="3.6.3.-" evidence="9"/>
<dbReference type="Gene3D" id="3.40.50.300">
    <property type="entry name" value="P-loop containing nucleotide triphosphate hydrolases"/>
    <property type="match status" value="1"/>
</dbReference>
<keyword evidence="3" id="KW-0813">Transport</keyword>
<evidence type="ECO:0000256" key="7">
    <source>
        <dbReference type="ARBA" id="ARBA00023136"/>
    </source>
</evidence>
<dbReference type="PANTHER" id="PTHR43297">
    <property type="entry name" value="OLIGOPEPTIDE TRANSPORT ATP-BINDING PROTEIN APPD"/>
    <property type="match status" value="1"/>
</dbReference>
<dbReference type="GO" id="GO:0015833">
    <property type="term" value="P:peptide transport"/>
    <property type="evidence" value="ECO:0007669"/>
    <property type="project" value="InterPro"/>
</dbReference>
<dbReference type="CDD" id="cd03257">
    <property type="entry name" value="ABC_NikE_OppD_transporters"/>
    <property type="match status" value="1"/>
</dbReference>
<dbReference type="InterPro" id="IPR003593">
    <property type="entry name" value="AAA+_ATPase"/>
</dbReference>
<dbReference type="InterPro" id="IPR027417">
    <property type="entry name" value="P-loop_NTPase"/>
</dbReference>
<dbReference type="FunFam" id="3.40.50.300:FF:000016">
    <property type="entry name" value="Oligopeptide ABC transporter ATP-binding component"/>
    <property type="match status" value="1"/>
</dbReference>
<evidence type="ECO:0000256" key="4">
    <source>
        <dbReference type="ARBA" id="ARBA00022475"/>
    </source>
</evidence>
<gene>
    <name evidence="9" type="primary">ddpD</name>
    <name evidence="9" type="ORF">NCTC12123_02128</name>
</gene>
<dbReference type="AlphaFoldDB" id="A0A376FBI1"/>
<evidence type="ECO:0000259" key="8">
    <source>
        <dbReference type="PROSITE" id="PS50893"/>
    </source>
</evidence>
<dbReference type="PANTHER" id="PTHR43297:SF7">
    <property type="entry name" value="D,D-DIPEPTIDE TRANSPORT ATP-BINDING PROTEIN DDPD-RELATED"/>
    <property type="match status" value="1"/>
</dbReference>
<dbReference type="InterPro" id="IPR017871">
    <property type="entry name" value="ABC_transporter-like_CS"/>
</dbReference>
<accession>A0A376FBI1</accession>
<dbReference type="Proteomes" id="UP000255163">
    <property type="component" value="Unassembled WGS sequence"/>
</dbReference>
<dbReference type="PROSITE" id="PS50893">
    <property type="entry name" value="ABC_TRANSPORTER_2"/>
    <property type="match status" value="1"/>
</dbReference>
<dbReference type="EMBL" id="UFYI01000007">
    <property type="protein sequence ID" value="STD20616.1"/>
    <property type="molecule type" value="Genomic_DNA"/>
</dbReference>
<dbReference type="GO" id="GO:0055085">
    <property type="term" value="P:transmembrane transport"/>
    <property type="evidence" value="ECO:0007669"/>
    <property type="project" value="UniProtKB-ARBA"/>
</dbReference>
<dbReference type="SUPFAM" id="SSF52540">
    <property type="entry name" value="P-loop containing nucleoside triphosphate hydrolases"/>
    <property type="match status" value="1"/>
</dbReference>
<dbReference type="NCBIfam" id="TIGR01727">
    <property type="entry name" value="oligo_HPY"/>
    <property type="match status" value="1"/>
</dbReference>
<evidence type="ECO:0000256" key="6">
    <source>
        <dbReference type="ARBA" id="ARBA00022840"/>
    </source>
</evidence>
<dbReference type="SMART" id="SM00382">
    <property type="entry name" value="AAA"/>
    <property type="match status" value="1"/>
</dbReference>
<evidence type="ECO:0000256" key="3">
    <source>
        <dbReference type="ARBA" id="ARBA00022448"/>
    </source>
</evidence>
<evidence type="ECO:0000256" key="5">
    <source>
        <dbReference type="ARBA" id="ARBA00022741"/>
    </source>
</evidence>
<keyword evidence="4" id="KW-1003">Cell membrane</keyword>
<keyword evidence="5" id="KW-0547">Nucleotide-binding</keyword>
<evidence type="ECO:0000256" key="1">
    <source>
        <dbReference type="ARBA" id="ARBA00004417"/>
    </source>
</evidence>
<proteinExistence type="inferred from homology"/>
<dbReference type="Pfam" id="PF08352">
    <property type="entry name" value="oligo_HPY"/>
    <property type="match status" value="1"/>
</dbReference>
<organism evidence="9 10">
    <name type="scientific">Enterobacter asburiae</name>
    <dbReference type="NCBI Taxonomy" id="61645"/>
    <lineage>
        <taxon>Bacteria</taxon>
        <taxon>Pseudomonadati</taxon>
        <taxon>Pseudomonadota</taxon>
        <taxon>Gammaproteobacteria</taxon>
        <taxon>Enterobacterales</taxon>
        <taxon>Enterobacteriaceae</taxon>
        <taxon>Enterobacter</taxon>
        <taxon>Enterobacter cloacae complex</taxon>
    </lineage>
</organism>
<reference evidence="9 10" key="1">
    <citation type="submission" date="2018-06" db="EMBL/GenBank/DDBJ databases">
        <authorList>
            <consortium name="Pathogen Informatics"/>
            <person name="Doyle S."/>
        </authorList>
    </citation>
    <scope>NUCLEOTIDE SEQUENCE [LARGE SCALE GENOMIC DNA]</scope>
    <source>
        <strain evidence="9 10">NCTC12123</strain>
    </source>
</reference>
<dbReference type="InterPro" id="IPR003439">
    <property type="entry name" value="ABC_transporter-like_ATP-bd"/>
</dbReference>
<keyword evidence="9" id="KW-0378">Hydrolase</keyword>
<keyword evidence="7" id="KW-0472">Membrane</keyword>
<dbReference type="Pfam" id="PF00005">
    <property type="entry name" value="ABC_tran"/>
    <property type="match status" value="1"/>
</dbReference>
<feature type="domain" description="ABC transporter" evidence="8">
    <location>
        <begin position="33"/>
        <end position="284"/>
    </location>
</feature>
<evidence type="ECO:0000256" key="2">
    <source>
        <dbReference type="ARBA" id="ARBA00005417"/>
    </source>
</evidence>
<dbReference type="GO" id="GO:0005886">
    <property type="term" value="C:plasma membrane"/>
    <property type="evidence" value="ECO:0007669"/>
    <property type="project" value="UniProtKB-SubCell"/>
</dbReference>
<dbReference type="GO" id="GO:0016887">
    <property type="term" value="F:ATP hydrolysis activity"/>
    <property type="evidence" value="ECO:0007669"/>
    <property type="project" value="InterPro"/>
</dbReference>
<keyword evidence="6 9" id="KW-0067">ATP-binding</keyword>
<sequence>MITAVGFNLFGDGIRDLLDPKSGGKTVMTEPVLCIEDLHLSFPIFRGEVHALNHVSLEIGRGEIVGVVGESGSGKSVTAMLAMRLLPEGSYRIHHGQVKLLGENVLTASEKQLRQWRGARVAMIFQEPMTALNPTRRIGKQMVEVIRQHQPLSRREAQQKAITLLEEMQIPDAKQVMERYPFELSGGMRQRVMIALAFSCEPELIVADEPTTALDVTVQLQVLRLLKHKARASGTSVLFISHDMAVVSQLCDRTYVMYAGSVIESGATQTLIDRPVHPYSIGLLQCAPENGQPRDLLPAIPGTVPNLSQLPQGCAFRERCFCRRSEMQRNAALTAQWRRRPTGCLLVSTTGETPCLMYCWNWIACT</sequence>
<name>A0A376FBI1_ENTAS</name>
<comment type="similarity">
    <text evidence="2">Belongs to the ABC transporter superfamily.</text>
</comment>
<dbReference type="InterPro" id="IPR013563">
    <property type="entry name" value="Oligopep_ABC_C"/>
</dbReference>
<dbReference type="STRING" id="640513.Entas_2193"/>